<sequence>MNVYNSQAVMKNTIQLYVIWYSYITYIHDIVFAVYYIYMIVRGELQMDISVYEYHYKEIKNLVNTLGVDEADDLLKKELSHISKAVMHTREKISNMKHTINSTTNSDELLHLKYDIEDTTNLLNTLLGNLKTADERYLCFEKYLANLQNFWENSLD</sequence>
<keyword evidence="1" id="KW-0472">Membrane</keyword>
<keyword evidence="1" id="KW-1133">Transmembrane helix</keyword>
<dbReference type="Proteomes" id="UP000294919">
    <property type="component" value="Unassembled WGS sequence"/>
</dbReference>
<evidence type="ECO:0000256" key="1">
    <source>
        <dbReference type="SAM" id="Phobius"/>
    </source>
</evidence>
<protein>
    <submittedName>
        <fullName evidence="2">Uncharacterized protein</fullName>
    </submittedName>
</protein>
<dbReference type="EMBL" id="SLWV01000045">
    <property type="protein sequence ID" value="TCO68295.1"/>
    <property type="molecule type" value="Genomic_DNA"/>
</dbReference>
<keyword evidence="3" id="KW-1185">Reference proteome</keyword>
<evidence type="ECO:0000313" key="3">
    <source>
        <dbReference type="Proteomes" id="UP000294919"/>
    </source>
</evidence>
<reference evidence="2 3" key="1">
    <citation type="submission" date="2019-03" db="EMBL/GenBank/DDBJ databases">
        <title>Genomic Encyclopedia of Type Strains, Phase IV (KMG-IV): sequencing the most valuable type-strain genomes for metagenomic binning, comparative biology and taxonomic classification.</title>
        <authorList>
            <person name="Goeker M."/>
        </authorList>
    </citation>
    <scope>NUCLEOTIDE SEQUENCE [LARGE SCALE GENOMIC DNA]</scope>
    <source>
        <strain evidence="2 3">DSM 102940</strain>
    </source>
</reference>
<keyword evidence="1" id="KW-0812">Transmembrane</keyword>
<name>A0A4R2KNY1_9FIRM</name>
<accession>A0A4R2KNY1</accession>
<comment type="caution">
    <text evidence="2">The sequence shown here is derived from an EMBL/GenBank/DDBJ whole genome shotgun (WGS) entry which is preliminary data.</text>
</comment>
<feature type="transmembrane region" description="Helical" evidence="1">
    <location>
        <begin position="20"/>
        <end position="38"/>
    </location>
</feature>
<evidence type="ECO:0000313" key="2">
    <source>
        <dbReference type="EMBL" id="TCO68295.1"/>
    </source>
</evidence>
<dbReference type="AlphaFoldDB" id="A0A4R2KNY1"/>
<proteinExistence type="predicted"/>
<gene>
    <name evidence="2" type="ORF">EV214_1457</name>
</gene>
<organism evidence="2 3">
    <name type="scientific">Marinisporobacter balticus</name>
    <dbReference type="NCBI Taxonomy" id="2018667"/>
    <lineage>
        <taxon>Bacteria</taxon>
        <taxon>Bacillati</taxon>
        <taxon>Bacillota</taxon>
        <taxon>Clostridia</taxon>
        <taxon>Peptostreptococcales</taxon>
        <taxon>Thermotaleaceae</taxon>
        <taxon>Marinisporobacter</taxon>
    </lineage>
</organism>